<dbReference type="InterPro" id="IPR006260">
    <property type="entry name" value="TonB/TolA_C"/>
</dbReference>
<evidence type="ECO:0000256" key="3">
    <source>
        <dbReference type="ARBA" id="ARBA00022448"/>
    </source>
</evidence>
<proteinExistence type="inferred from homology"/>
<dbReference type="PANTHER" id="PTHR33446">
    <property type="entry name" value="PROTEIN TONB-RELATED"/>
    <property type="match status" value="1"/>
</dbReference>
<dbReference type="OrthoDB" id="9792439at2"/>
<dbReference type="Gene3D" id="3.30.1150.10">
    <property type="match status" value="1"/>
</dbReference>
<keyword evidence="12" id="KW-1185">Reference proteome</keyword>
<organism evidence="11 12">
    <name type="scientific">Roseateles chitinivorans</name>
    <dbReference type="NCBI Taxonomy" id="2917965"/>
    <lineage>
        <taxon>Bacteria</taxon>
        <taxon>Pseudomonadati</taxon>
        <taxon>Pseudomonadota</taxon>
        <taxon>Betaproteobacteria</taxon>
        <taxon>Burkholderiales</taxon>
        <taxon>Sphaerotilaceae</taxon>
        <taxon>Roseateles</taxon>
    </lineage>
</organism>
<reference evidence="11 12" key="1">
    <citation type="submission" date="2017-11" db="EMBL/GenBank/DDBJ databases">
        <title>Draft genome sequence of Mitsuaria sp. HWN-4.</title>
        <authorList>
            <person name="Gundlapally S.R."/>
        </authorList>
    </citation>
    <scope>NUCLEOTIDE SEQUENCE [LARGE SCALE GENOMIC DNA]</scope>
    <source>
        <strain evidence="11 12">HWN-4</strain>
    </source>
</reference>
<dbReference type="SUPFAM" id="SSF74653">
    <property type="entry name" value="TolA/TonB C-terminal domain"/>
    <property type="match status" value="1"/>
</dbReference>
<dbReference type="InterPro" id="IPR037682">
    <property type="entry name" value="TonB_C"/>
</dbReference>
<dbReference type="NCBIfam" id="TIGR01352">
    <property type="entry name" value="tonB_Cterm"/>
    <property type="match status" value="1"/>
</dbReference>
<keyword evidence="5" id="KW-0997">Cell inner membrane</keyword>
<dbReference type="PANTHER" id="PTHR33446:SF2">
    <property type="entry name" value="PROTEIN TONB"/>
    <property type="match status" value="1"/>
</dbReference>
<sequence>MTALAPRLHGFAPRWSGWAVTGAVHAAMVLALASAFAPQRSAPAPAPASMVISARLLASTATPTATPVPPPATATAMAPIALPRSALDAPPVPDLPPPTVEIAPTSLPVPPAASRLEAPVASGTPIGTGAGAATATAGTGTSAGAGAGASAAATVDASATLARQTVAAATAVAPAVAATQTPAPVPTDLPAALPADHRLCSERQTARHYPALLRDRGIQGLVRLRVKVDPDGRAAEVVIAGGSGWRLLDEAARRVAESCPYTPARRGDQRLASWIEYPVRFALQAAPLQ</sequence>
<comment type="caution">
    <text evidence="11">The sequence shown here is derived from an EMBL/GenBank/DDBJ whole genome shotgun (WGS) entry which is preliminary data.</text>
</comment>
<dbReference type="AlphaFoldDB" id="A0A2G9C458"/>
<accession>A0A2G9C458</accession>
<dbReference type="Pfam" id="PF03544">
    <property type="entry name" value="TonB_C"/>
    <property type="match status" value="1"/>
</dbReference>
<keyword evidence="6" id="KW-0812">Transmembrane</keyword>
<evidence type="ECO:0000256" key="1">
    <source>
        <dbReference type="ARBA" id="ARBA00004383"/>
    </source>
</evidence>
<dbReference type="EMBL" id="PEOG01000077">
    <property type="protein sequence ID" value="PIM51168.1"/>
    <property type="molecule type" value="Genomic_DNA"/>
</dbReference>
<gene>
    <name evidence="11" type="ORF">CS062_21295</name>
</gene>
<dbReference type="GO" id="GO:0031992">
    <property type="term" value="F:energy transducer activity"/>
    <property type="evidence" value="ECO:0007669"/>
    <property type="project" value="TreeGrafter"/>
</dbReference>
<protein>
    <recommendedName>
        <fullName evidence="10">TonB C-terminal domain-containing protein</fullName>
    </recommendedName>
</protein>
<evidence type="ECO:0000259" key="10">
    <source>
        <dbReference type="PROSITE" id="PS52015"/>
    </source>
</evidence>
<evidence type="ECO:0000313" key="12">
    <source>
        <dbReference type="Proteomes" id="UP000231501"/>
    </source>
</evidence>
<keyword evidence="7" id="KW-0653">Protein transport</keyword>
<evidence type="ECO:0000256" key="6">
    <source>
        <dbReference type="ARBA" id="ARBA00022692"/>
    </source>
</evidence>
<comment type="subcellular location">
    <subcellularLocation>
        <location evidence="1">Cell inner membrane</location>
        <topology evidence="1">Single-pass membrane protein</topology>
        <orientation evidence="1">Periplasmic side</orientation>
    </subcellularLocation>
</comment>
<dbReference type="GO" id="GO:0055085">
    <property type="term" value="P:transmembrane transport"/>
    <property type="evidence" value="ECO:0007669"/>
    <property type="project" value="InterPro"/>
</dbReference>
<keyword evidence="3" id="KW-0813">Transport</keyword>
<dbReference type="PROSITE" id="PS52015">
    <property type="entry name" value="TONB_CTD"/>
    <property type="match status" value="1"/>
</dbReference>
<name>A0A2G9C458_9BURK</name>
<evidence type="ECO:0000256" key="9">
    <source>
        <dbReference type="ARBA" id="ARBA00023136"/>
    </source>
</evidence>
<dbReference type="GO" id="GO:0098797">
    <property type="term" value="C:plasma membrane protein complex"/>
    <property type="evidence" value="ECO:0007669"/>
    <property type="project" value="TreeGrafter"/>
</dbReference>
<evidence type="ECO:0000256" key="7">
    <source>
        <dbReference type="ARBA" id="ARBA00022927"/>
    </source>
</evidence>
<dbReference type="InterPro" id="IPR051045">
    <property type="entry name" value="TonB-dependent_transducer"/>
</dbReference>
<keyword evidence="4" id="KW-1003">Cell membrane</keyword>
<feature type="domain" description="TonB C-terminal" evidence="10">
    <location>
        <begin position="194"/>
        <end position="289"/>
    </location>
</feature>
<evidence type="ECO:0000313" key="11">
    <source>
        <dbReference type="EMBL" id="PIM51168.1"/>
    </source>
</evidence>
<keyword evidence="8" id="KW-1133">Transmembrane helix</keyword>
<evidence type="ECO:0000256" key="5">
    <source>
        <dbReference type="ARBA" id="ARBA00022519"/>
    </source>
</evidence>
<dbReference type="RefSeq" id="WP_099863577.1">
    <property type="nucleotide sequence ID" value="NZ_PEOG01000077.1"/>
</dbReference>
<evidence type="ECO:0000256" key="2">
    <source>
        <dbReference type="ARBA" id="ARBA00006555"/>
    </source>
</evidence>
<keyword evidence="9" id="KW-0472">Membrane</keyword>
<comment type="similarity">
    <text evidence="2">Belongs to the TonB family.</text>
</comment>
<dbReference type="Proteomes" id="UP000231501">
    <property type="component" value="Unassembled WGS sequence"/>
</dbReference>
<evidence type="ECO:0000256" key="8">
    <source>
        <dbReference type="ARBA" id="ARBA00022989"/>
    </source>
</evidence>
<evidence type="ECO:0000256" key="4">
    <source>
        <dbReference type="ARBA" id="ARBA00022475"/>
    </source>
</evidence>
<dbReference type="GO" id="GO:0015031">
    <property type="term" value="P:protein transport"/>
    <property type="evidence" value="ECO:0007669"/>
    <property type="project" value="UniProtKB-KW"/>
</dbReference>